<accession>A0AAV9ZQN9</accession>
<comment type="caution">
    <text evidence="1">The sequence shown here is derived from an EMBL/GenBank/DDBJ whole genome shotgun (WGS) entry which is preliminary data.</text>
</comment>
<organism evidence="1 2">
    <name type="scientific">Favolaschia claudopus</name>
    <dbReference type="NCBI Taxonomy" id="2862362"/>
    <lineage>
        <taxon>Eukaryota</taxon>
        <taxon>Fungi</taxon>
        <taxon>Dikarya</taxon>
        <taxon>Basidiomycota</taxon>
        <taxon>Agaricomycotina</taxon>
        <taxon>Agaricomycetes</taxon>
        <taxon>Agaricomycetidae</taxon>
        <taxon>Agaricales</taxon>
        <taxon>Marasmiineae</taxon>
        <taxon>Mycenaceae</taxon>
        <taxon>Favolaschia</taxon>
    </lineage>
</organism>
<dbReference type="Proteomes" id="UP001362999">
    <property type="component" value="Unassembled WGS sequence"/>
</dbReference>
<name>A0AAV9ZQN9_9AGAR</name>
<proteinExistence type="predicted"/>
<sequence>MSSLDISNPALGSAHNQDKIRVQLQRRRKDGAIDWRTHPNLKDSDAMYSKILYCNAAANSFVNSVASCQERDTPDSALGILRFSTEEKSDIHRPQNALISYAESSAFRSDFMEGIWRQHRIILTTTYKFAAVEGGFPQFNYTVSVQSGECMKIQLVYINSVVIIGAEVEIIDRNRLPIGDWPCVMISALRSIEVDIEGSLETEWVDFNGAQVHEPDPTIETRDSE</sequence>
<evidence type="ECO:0000313" key="1">
    <source>
        <dbReference type="EMBL" id="KAK6988720.1"/>
    </source>
</evidence>
<dbReference type="AlphaFoldDB" id="A0AAV9ZQN9"/>
<protein>
    <submittedName>
        <fullName evidence="1">Uncharacterized protein</fullName>
    </submittedName>
</protein>
<dbReference type="EMBL" id="JAWWNJ010000121">
    <property type="protein sequence ID" value="KAK6988720.1"/>
    <property type="molecule type" value="Genomic_DNA"/>
</dbReference>
<evidence type="ECO:0000313" key="2">
    <source>
        <dbReference type="Proteomes" id="UP001362999"/>
    </source>
</evidence>
<reference evidence="1 2" key="1">
    <citation type="journal article" date="2024" name="J Genomics">
        <title>Draft genome sequencing and assembly of Favolaschia claudopus CIRM-BRFM 2984 isolated from oak limbs.</title>
        <authorList>
            <person name="Navarro D."/>
            <person name="Drula E."/>
            <person name="Chaduli D."/>
            <person name="Cazenave R."/>
            <person name="Ahrendt S."/>
            <person name="Wang J."/>
            <person name="Lipzen A."/>
            <person name="Daum C."/>
            <person name="Barry K."/>
            <person name="Grigoriev I.V."/>
            <person name="Favel A."/>
            <person name="Rosso M.N."/>
            <person name="Martin F."/>
        </authorList>
    </citation>
    <scope>NUCLEOTIDE SEQUENCE [LARGE SCALE GENOMIC DNA]</scope>
    <source>
        <strain evidence="1 2">CIRM-BRFM 2984</strain>
    </source>
</reference>
<gene>
    <name evidence="1" type="ORF">R3P38DRAFT_2804494</name>
</gene>
<keyword evidence="2" id="KW-1185">Reference proteome</keyword>